<dbReference type="FunFam" id="1.10.287.3240:FF:000026">
    <property type="entry name" value="V-type h-atpase subunit"/>
    <property type="match status" value="1"/>
</dbReference>
<evidence type="ECO:0000313" key="4">
    <source>
        <dbReference type="EMBL" id="KAL3810352.1"/>
    </source>
</evidence>
<dbReference type="PANTHER" id="PTHR11671">
    <property type="entry name" value="V-TYPE ATP SYNTHASE SUBUNIT D"/>
    <property type="match status" value="1"/>
</dbReference>
<keyword evidence="3" id="KW-0406">Ion transport</keyword>
<keyword evidence="5" id="KW-1185">Reference proteome</keyword>
<dbReference type="NCBIfam" id="TIGR00309">
    <property type="entry name" value="V_ATPase_subD"/>
    <property type="match status" value="1"/>
</dbReference>
<dbReference type="GO" id="GO:0006811">
    <property type="term" value="P:monoatomic ion transport"/>
    <property type="evidence" value="ECO:0007669"/>
    <property type="project" value="UniProtKB-KW"/>
</dbReference>
<keyword evidence="2" id="KW-0813">Transport</keyword>
<evidence type="ECO:0000256" key="3">
    <source>
        <dbReference type="ARBA" id="ARBA00023065"/>
    </source>
</evidence>
<evidence type="ECO:0000313" key="5">
    <source>
        <dbReference type="Proteomes" id="UP001530377"/>
    </source>
</evidence>
<comment type="caution">
    <text evidence="4">The sequence shown here is derived from an EMBL/GenBank/DDBJ whole genome shotgun (WGS) entry which is preliminary data.</text>
</comment>
<organism evidence="4 5">
    <name type="scientific">Cyclostephanos tholiformis</name>
    <dbReference type="NCBI Taxonomy" id="382380"/>
    <lineage>
        <taxon>Eukaryota</taxon>
        <taxon>Sar</taxon>
        <taxon>Stramenopiles</taxon>
        <taxon>Ochrophyta</taxon>
        <taxon>Bacillariophyta</taxon>
        <taxon>Coscinodiscophyceae</taxon>
        <taxon>Thalassiosirophycidae</taxon>
        <taxon>Stephanodiscales</taxon>
        <taxon>Stephanodiscaceae</taxon>
        <taxon>Cyclostephanos</taxon>
    </lineage>
</organism>
<proteinExistence type="inferred from homology"/>
<dbReference type="AlphaFoldDB" id="A0ABD3RDB2"/>
<evidence type="ECO:0000256" key="1">
    <source>
        <dbReference type="ARBA" id="ARBA00005850"/>
    </source>
</evidence>
<reference evidence="4 5" key="1">
    <citation type="submission" date="2024-10" db="EMBL/GenBank/DDBJ databases">
        <title>Updated reference genomes for cyclostephanoid diatoms.</title>
        <authorList>
            <person name="Roberts W.R."/>
            <person name="Alverson A.J."/>
        </authorList>
    </citation>
    <scope>NUCLEOTIDE SEQUENCE [LARGE SCALE GENOMIC DNA]</scope>
    <source>
        <strain evidence="4 5">AJA228-03</strain>
    </source>
</reference>
<evidence type="ECO:0000256" key="2">
    <source>
        <dbReference type="ARBA" id="ARBA00022448"/>
    </source>
</evidence>
<sequence>MSEVPPTRMNQQVFKGKKKAAETGHGLLKKKADALKVKFMGYAKAIAETKSGMASDSSSAFFSLTQAEYAAGNFKQKVSEGSMTARVRVGAGIDNVAGVKLPVFTYYETGAATDNASLGLVGGGKKIQLVRTKYTALLQNLIKLASLQTSFVTLDEAMKITNRRVNALENVTIPKIQRVLDYIERELDELEREDFTRLKLVQSKKNAEIEENQKIKDAAAAEMFAMGITVQEGNDADITAAYDAGDDADVVF</sequence>
<name>A0ABD3RDB2_9STRA</name>
<comment type="similarity">
    <text evidence="1">Belongs to the V-ATPase D subunit family.</text>
</comment>
<gene>
    <name evidence="4" type="ORF">ACHAXA_003081</name>
</gene>
<dbReference type="Pfam" id="PF01813">
    <property type="entry name" value="ATP-synt_D"/>
    <property type="match status" value="1"/>
</dbReference>
<evidence type="ECO:0008006" key="6">
    <source>
        <dbReference type="Google" id="ProtNLM"/>
    </source>
</evidence>
<dbReference type="EMBL" id="JALLPB020000336">
    <property type="protein sequence ID" value="KAL3810352.1"/>
    <property type="molecule type" value="Genomic_DNA"/>
</dbReference>
<dbReference type="Gene3D" id="1.10.287.3240">
    <property type="match status" value="1"/>
</dbReference>
<dbReference type="Proteomes" id="UP001530377">
    <property type="component" value="Unassembled WGS sequence"/>
</dbReference>
<dbReference type="InterPro" id="IPR002699">
    <property type="entry name" value="V_ATPase_D"/>
</dbReference>
<protein>
    <recommendedName>
        <fullName evidence="6">Vacuolar ATP synthase subunit D</fullName>
    </recommendedName>
</protein>
<accession>A0ABD3RDB2</accession>